<dbReference type="GO" id="GO:0006351">
    <property type="term" value="P:DNA-templated transcription"/>
    <property type="evidence" value="ECO:0007669"/>
    <property type="project" value="TreeGrafter"/>
</dbReference>
<proteinExistence type="inferred from homology"/>
<dbReference type="SUPFAM" id="SSF46785">
    <property type="entry name" value="Winged helix' DNA-binding domain"/>
    <property type="match status" value="1"/>
</dbReference>
<organism evidence="6 7">
    <name type="scientific">Modicisalibacter muralis</name>
    <dbReference type="NCBI Taxonomy" id="119000"/>
    <lineage>
        <taxon>Bacteria</taxon>
        <taxon>Pseudomonadati</taxon>
        <taxon>Pseudomonadota</taxon>
        <taxon>Gammaproteobacteria</taxon>
        <taxon>Oceanospirillales</taxon>
        <taxon>Halomonadaceae</taxon>
        <taxon>Modicisalibacter</taxon>
    </lineage>
</organism>
<evidence type="ECO:0000256" key="3">
    <source>
        <dbReference type="ARBA" id="ARBA00023125"/>
    </source>
</evidence>
<sequence length="300" mass="33578">MDRFKAMHVFTRVVEAGSFTRAAETLEMPRATVTAAIQQLEAHLGVRLLYRTTRRVSLTLDGGAYYERCLRLLDELADTEAMFADQHRPTGRLKVNLPGPPARRVIIPALMAFCDKYPRIDLEMGVSDHPVDLIQEGVDCALRIGPLADSSLIARRLGQLTEISCAAPAYLERHGTPRTPADLDRHLSVNYHSGRTGRPLPWEYTEDGKLREVTMAGRLTVDNAEAYISAALAGFGLVQVPLYTAHHYLQRGELVEVLTEHRPAPSPMSVVYPYNRHLSSKVKVFVEWLTHTLRDQPGMV</sequence>
<dbReference type="OrthoDB" id="9815676at2"/>
<dbReference type="InterPro" id="IPR005119">
    <property type="entry name" value="LysR_subst-bd"/>
</dbReference>
<evidence type="ECO:0000313" key="7">
    <source>
        <dbReference type="Proteomes" id="UP000198654"/>
    </source>
</evidence>
<protein>
    <submittedName>
        <fullName evidence="6">Transcriptional regulator, LysR family</fullName>
    </submittedName>
</protein>
<dbReference type="Pfam" id="PF00126">
    <property type="entry name" value="HTH_1"/>
    <property type="match status" value="1"/>
</dbReference>
<dbReference type="EMBL" id="FNGI01000002">
    <property type="protein sequence ID" value="SDL17313.1"/>
    <property type="molecule type" value="Genomic_DNA"/>
</dbReference>
<dbReference type="PROSITE" id="PS50931">
    <property type="entry name" value="HTH_LYSR"/>
    <property type="match status" value="1"/>
</dbReference>
<dbReference type="Gene3D" id="1.10.10.10">
    <property type="entry name" value="Winged helix-like DNA-binding domain superfamily/Winged helix DNA-binding domain"/>
    <property type="match status" value="1"/>
</dbReference>
<dbReference type="CDD" id="cd08472">
    <property type="entry name" value="PBP2_CrgA_like_3"/>
    <property type="match status" value="1"/>
</dbReference>
<dbReference type="FunFam" id="1.10.10.10:FF:000001">
    <property type="entry name" value="LysR family transcriptional regulator"/>
    <property type="match status" value="1"/>
</dbReference>
<dbReference type="SUPFAM" id="SSF53850">
    <property type="entry name" value="Periplasmic binding protein-like II"/>
    <property type="match status" value="1"/>
</dbReference>
<dbReference type="Proteomes" id="UP000198654">
    <property type="component" value="Unassembled WGS sequence"/>
</dbReference>
<dbReference type="GO" id="GO:0003700">
    <property type="term" value="F:DNA-binding transcription factor activity"/>
    <property type="evidence" value="ECO:0007669"/>
    <property type="project" value="InterPro"/>
</dbReference>
<dbReference type="STRING" id="119000.SAMN05661010_00950"/>
<evidence type="ECO:0000256" key="1">
    <source>
        <dbReference type="ARBA" id="ARBA00009437"/>
    </source>
</evidence>
<keyword evidence="7" id="KW-1185">Reference proteome</keyword>
<evidence type="ECO:0000259" key="5">
    <source>
        <dbReference type="PROSITE" id="PS50931"/>
    </source>
</evidence>
<feature type="domain" description="HTH lysR-type" evidence="5">
    <location>
        <begin position="1"/>
        <end position="59"/>
    </location>
</feature>
<dbReference type="FunFam" id="3.40.190.290:FF:000001">
    <property type="entry name" value="Transcriptional regulator, LysR family"/>
    <property type="match status" value="1"/>
</dbReference>
<name>A0A1G9HXK9_9GAMM</name>
<evidence type="ECO:0000256" key="2">
    <source>
        <dbReference type="ARBA" id="ARBA00023015"/>
    </source>
</evidence>
<keyword evidence="2" id="KW-0805">Transcription regulation</keyword>
<comment type="similarity">
    <text evidence="1">Belongs to the LysR transcriptional regulatory family.</text>
</comment>
<reference evidence="6 7" key="1">
    <citation type="submission" date="2016-10" db="EMBL/GenBank/DDBJ databases">
        <authorList>
            <person name="de Groot N.N."/>
        </authorList>
    </citation>
    <scope>NUCLEOTIDE SEQUENCE [LARGE SCALE GENOMIC DNA]</scope>
    <source>
        <strain evidence="6 7">DSM 14789</strain>
    </source>
</reference>
<dbReference type="InterPro" id="IPR036388">
    <property type="entry name" value="WH-like_DNA-bd_sf"/>
</dbReference>
<dbReference type="GO" id="GO:0043565">
    <property type="term" value="F:sequence-specific DNA binding"/>
    <property type="evidence" value="ECO:0007669"/>
    <property type="project" value="TreeGrafter"/>
</dbReference>
<evidence type="ECO:0000313" key="6">
    <source>
        <dbReference type="EMBL" id="SDL17313.1"/>
    </source>
</evidence>
<dbReference type="InterPro" id="IPR036390">
    <property type="entry name" value="WH_DNA-bd_sf"/>
</dbReference>
<accession>A0A1G9HXK9</accession>
<dbReference type="PANTHER" id="PTHR30537">
    <property type="entry name" value="HTH-TYPE TRANSCRIPTIONAL REGULATOR"/>
    <property type="match status" value="1"/>
</dbReference>
<dbReference type="RefSeq" id="WP_089726080.1">
    <property type="nucleotide sequence ID" value="NZ_FNGI01000002.1"/>
</dbReference>
<dbReference type="AlphaFoldDB" id="A0A1G9HXK9"/>
<dbReference type="InterPro" id="IPR058163">
    <property type="entry name" value="LysR-type_TF_proteobact-type"/>
</dbReference>
<keyword evidence="4" id="KW-0804">Transcription</keyword>
<dbReference type="PANTHER" id="PTHR30537:SF72">
    <property type="entry name" value="LYSR FAMILY TRANSCRIPTIONAL REGULATOR"/>
    <property type="match status" value="1"/>
</dbReference>
<evidence type="ECO:0000256" key="4">
    <source>
        <dbReference type="ARBA" id="ARBA00023163"/>
    </source>
</evidence>
<keyword evidence="3" id="KW-0238">DNA-binding</keyword>
<dbReference type="Pfam" id="PF03466">
    <property type="entry name" value="LysR_substrate"/>
    <property type="match status" value="1"/>
</dbReference>
<dbReference type="InterPro" id="IPR000847">
    <property type="entry name" value="LysR_HTH_N"/>
</dbReference>
<dbReference type="Gene3D" id="3.40.190.290">
    <property type="match status" value="1"/>
</dbReference>
<gene>
    <name evidence="6" type="ORF">SAMN05661010_00950</name>
</gene>